<gene>
    <name evidence="2" type="ORF">D8780_01230</name>
</gene>
<evidence type="ECO:0000313" key="2">
    <source>
        <dbReference type="EMBL" id="RLQ87036.1"/>
    </source>
</evidence>
<evidence type="ECO:0008006" key="4">
    <source>
        <dbReference type="Google" id="ProtNLM"/>
    </source>
</evidence>
<name>A0A3L7J8T8_9HYPH</name>
<evidence type="ECO:0000256" key="1">
    <source>
        <dbReference type="SAM" id="SignalP"/>
    </source>
</evidence>
<comment type="caution">
    <text evidence="2">The sequence shown here is derived from an EMBL/GenBank/DDBJ whole genome shotgun (WGS) entry which is preliminary data.</text>
</comment>
<accession>A0A3L7J8T8</accession>
<dbReference type="EMBL" id="RCWN01000001">
    <property type="protein sequence ID" value="RLQ87036.1"/>
    <property type="molecule type" value="Genomic_DNA"/>
</dbReference>
<feature type="signal peptide" evidence="1">
    <location>
        <begin position="1"/>
        <end position="30"/>
    </location>
</feature>
<feature type="chain" id="PRO_5017974864" description="DUF2946 domain-containing protein" evidence="1">
    <location>
        <begin position="31"/>
        <end position="132"/>
    </location>
</feature>
<protein>
    <recommendedName>
        <fullName evidence="4">DUF2946 domain-containing protein</fullName>
    </recommendedName>
</protein>
<reference evidence="2 3" key="1">
    <citation type="submission" date="2018-10" db="EMBL/GenBank/DDBJ databases">
        <title>Notoacmeibacter sp. M2BS9Y-3-1, whole genome shotgun sequence.</title>
        <authorList>
            <person name="Tuo L."/>
        </authorList>
    </citation>
    <scope>NUCLEOTIDE SEQUENCE [LARGE SCALE GENOMIC DNA]</scope>
    <source>
        <strain evidence="2 3">M2BS9Y-3-1</strain>
    </source>
</reference>
<proteinExistence type="predicted"/>
<dbReference type="RefSeq" id="WP_121644004.1">
    <property type="nucleotide sequence ID" value="NZ_RCWN01000001.1"/>
</dbReference>
<keyword evidence="3" id="KW-1185">Reference proteome</keyword>
<dbReference type="Proteomes" id="UP000281094">
    <property type="component" value="Unassembled WGS sequence"/>
</dbReference>
<dbReference type="AlphaFoldDB" id="A0A3L7J8T8"/>
<keyword evidence="1" id="KW-0732">Signal</keyword>
<sequence length="132" mass="13934">MKRTLRRQKRKLVHWLLLAPFILSSMVAQGIMPAKAQNGFITLIICTGDSLAEIVVDPITMEPVESGDDGDGSGANSCAWASMHHEPGPLLLVSLSQPLTLSGEQLSSTCTAILEFARATGLPPATGPPATI</sequence>
<organism evidence="2 3">
    <name type="scientific">Notoacmeibacter ruber</name>
    <dbReference type="NCBI Taxonomy" id="2670375"/>
    <lineage>
        <taxon>Bacteria</taxon>
        <taxon>Pseudomonadati</taxon>
        <taxon>Pseudomonadota</taxon>
        <taxon>Alphaproteobacteria</taxon>
        <taxon>Hyphomicrobiales</taxon>
        <taxon>Notoacmeibacteraceae</taxon>
        <taxon>Notoacmeibacter</taxon>
    </lineage>
</organism>
<evidence type="ECO:0000313" key="3">
    <source>
        <dbReference type="Proteomes" id="UP000281094"/>
    </source>
</evidence>